<evidence type="ECO:0000256" key="3">
    <source>
        <dbReference type="ARBA" id="ARBA00022692"/>
    </source>
</evidence>
<dbReference type="InterPro" id="IPR004477">
    <property type="entry name" value="ComEC_N"/>
</dbReference>
<feature type="transmembrane region" description="Helical" evidence="6">
    <location>
        <begin position="45"/>
        <end position="63"/>
    </location>
</feature>
<keyword evidence="4 6" id="KW-1133">Transmembrane helix</keyword>
<feature type="transmembrane region" description="Helical" evidence="6">
    <location>
        <begin position="365"/>
        <end position="385"/>
    </location>
</feature>
<feature type="transmembrane region" description="Helical" evidence="6">
    <location>
        <begin position="431"/>
        <end position="448"/>
    </location>
</feature>
<dbReference type="SMART" id="SM00849">
    <property type="entry name" value="Lactamase_B"/>
    <property type="match status" value="1"/>
</dbReference>
<dbReference type="eggNOG" id="COG2333">
    <property type="taxonomic scope" value="Bacteria"/>
</dbReference>
<dbReference type="SUPFAM" id="SSF56281">
    <property type="entry name" value="Metallo-hydrolase/oxidoreductase"/>
    <property type="match status" value="1"/>
</dbReference>
<dbReference type="PANTHER" id="PTHR30619">
    <property type="entry name" value="DNA INTERNALIZATION/COMPETENCE PROTEIN COMEC/REC2"/>
    <property type="match status" value="1"/>
</dbReference>
<accession>A0A0R1F342</accession>
<comment type="subcellular location">
    <subcellularLocation>
        <location evidence="1">Cell membrane</location>
        <topology evidence="1">Multi-pass membrane protein</topology>
    </subcellularLocation>
</comment>
<reference evidence="8 9" key="1">
    <citation type="journal article" date="2015" name="Genome Announc.">
        <title>Expanding the biotechnology potential of lactobacilli through comparative genomics of 213 strains and associated genera.</title>
        <authorList>
            <person name="Sun Z."/>
            <person name="Harris H.M."/>
            <person name="McCann A."/>
            <person name="Guo C."/>
            <person name="Argimon S."/>
            <person name="Zhang W."/>
            <person name="Yang X."/>
            <person name="Jeffery I.B."/>
            <person name="Cooney J.C."/>
            <person name="Kagawa T.F."/>
            <person name="Liu W."/>
            <person name="Song Y."/>
            <person name="Salvetti E."/>
            <person name="Wrobel A."/>
            <person name="Rasinkangas P."/>
            <person name="Parkhill J."/>
            <person name="Rea M.C."/>
            <person name="O'Sullivan O."/>
            <person name="Ritari J."/>
            <person name="Douillard F.P."/>
            <person name="Paul Ross R."/>
            <person name="Yang R."/>
            <person name="Briner A.E."/>
            <person name="Felis G.E."/>
            <person name="de Vos W.M."/>
            <person name="Barrangou R."/>
            <person name="Klaenhammer T.R."/>
            <person name="Caufield P.W."/>
            <person name="Cui Y."/>
            <person name="Zhang H."/>
            <person name="O'Toole P.W."/>
        </authorList>
    </citation>
    <scope>NUCLEOTIDE SEQUENCE [LARGE SCALE GENOMIC DNA]</scope>
    <source>
        <strain evidence="8 9">DSM 20001</strain>
    </source>
</reference>
<organism evidence="8 9">
    <name type="scientific">Loigolactobacillus coryniformis subsp. coryniformis KCTC 3167 = DSM 20001</name>
    <dbReference type="NCBI Taxonomy" id="913848"/>
    <lineage>
        <taxon>Bacteria</taxon>
        <taxon>Bacillati</taxon>
        <taxon>Bacillota</taxon>
        <taxon>Bacilli</taxon>
        <taxon>Lactobacillales</taxon>
        <taxon>Lactobacillaceae</taxon>
        <taxon>Loigolactobacillus</taxon>
    </lineage>
</organism>
<dbReference type="InterPro" id="IPR001279">
    <property type="entry name" value="Metallo-B-lactamas"/>
</dbReference>
<dbReference type="GO" id="GO:0005886">
    <property type="term" value="C:plasma membrane"/>
    <property type="evidence" value="ECO:0007669"/>
    <property type="project" value="UniProtKB-SubCell"/>
</dbReference>
<feature type="transmembrane region" description="Helical" evidence="6">
    <location>
        <begin position="260"/>
        <end position="283"/>
    </location>
</feature>
<comment type="caution">
    <text evidence="8">The sequence shown here is derived from an EMBL/GenBank/DDBJ whole genome shotgun (WGS) entry which is preliminary data.</text>
</comment>
<dbReference type="Proteomes" id="UP000051181">
    <property type="component" value="Unassembled WGS sequence"/>
</dbReference>
<dbReference type="Pfam" id="PF03772">
    <property type="entry name" value="Competence"/>
    <property type="match status" value="1"/>
</dbReference>
<keyword evidence="5 6" id="KW-0472">Membrane</keyword>
<feature type="transmembrane region" description="Helical" evidence="6">
    <location>
        <begin position="327"/>
        <end position="345"/>
    </location>
</feature>
<feature type="transmembrane region" description="Helical" evidence="6">
    <location>
        <begin position="397"/>
        <end position="419"/>
    </location>
</feature>
<sequence length="737" mass="85111">MRNNWIFLAGLATTLSFAVLSVRWWAWLFVLLIFVRLLFTQQLRLTVLIIILATMFGFYYRYYEQLQPPLPHGHTLLVEPDDCTVAGDQLRFTAQVVGTRQLVQAYYYLPDQSAQHFWQQQQHAVKLTVTGDYQRLQPATNVAEFDYASYLKQQKRIFYSLTIDEVKTVQRCSPTFLTRLHEWRQRLIIRSRGLPQQLGQYYRSLILGYQDAAFKSTGALFKQLGLIHLFSLSGLHVYYFANLFQMGLLRLRWTRERVEVCLLVLLPLYALFAGATTSLLRAALLCWLHVFNRHFHIQVAPLDCFAAVVLINLVYRPYLFFSLGGQLSYLLSFALLFLQGANEWQRALKLNLLSLPLLLYHVYEWHWLTILLNLLIMPIFSYAILPLTLLGGLTYNFIPIVGRLIDRCFVGLQLFLSWFARPGLMLTYGQLPAMLASSCILLLFYAWCSPHKRRYYGVLATLYLAGFCWLHFPLQGRVVFFDIGQGDSILIETPFHHEVTLIDTGGKLHFGQKAWQKKDSRTRAEQVIIPYLKSRGIRRIDHVFLSHQDTDHIGDLPALLKQLQIGLVYFPAGMEYNQHFQQKIWPYRYQTKWQPLLRDNQIAIKDFHCQVLAPRQPGSGTNEDSLVLRLGLNHKTWLFTGDLPTSGEDALVKDTVLKADYLKAGHHGSRTSSGAAFLAAVQPQKVIISAGRHNRYGHPHAETLARFKAANIAYKNTADVGMIIWSFDDKWWTFLHN</sequence>
<feature type="transmembrane region" description="Helical" evidence="6">
    <location>
        <begin position="455"/>
        <end position="472"/>
    </location>
</feature>
<dbReference type="Pfam" id="PF00753">
    <property type="entry name" value="Lactamase_B"/>
    <property type="match status" value="1"/>
</dbReference>
<proteinExistence type="predicted"/>
<dbReference type="EMBL" id="AZCN01000116">
    <property type="protein sequence ID" value="KRK14017.1"/>
    <property type="molecule type" value="Genomic_DNA"/>
</dbReference>
<evidence type="ECO:0000313" key="9">
    <source>
        <dbReference type="Proteomes" id="UP000051181"/>
    </source>
</evidence>
<dbReference type="Gene3D" id="3.60.15.10">
    <property type="entry name" value="Ribonuclease Z/Hydroxyacylglutathione hydrolase-like"/>
    <property type="match status" value="1"/>
</dbReference>
<dbReference type="PATRIC" id="fig|913848.6.peg.288"/>
<evidence type="ECO:0000256" key="1">
    <source>
        <dbReference type="ARBA" id="ARBA00004651"/>
    </source>
</evidence>
<dbReference type="InterPro" id="IPR004797">
    <property type="entry name" value="Competence_ComEC/Rec2"/>
</dbReference>
<feature type="transmembrane region" description="Helical" evidence="6">
    <location>
        <begin position="295"/>
        <end position="315"/>
    </location>
</feature>
<feature type="transmembrane region" description="Helical" evidence="6">
    <location>
        <begin position="6"/>
        <end position="33"/>
    </location>
</feature>
<evidence type="ECO:0000256" key="6">
    <source>
        <dbReference type="SAM" id="Phobius"/>
    </source>
</evidence>
<protein>
    <submittedName>
        <fullName evidence="8">Type II secretion competence system, protein ComEC-like</fullName>
    </submittedName>
</protein>
<dbReference type="CDD" id="cd07731">
    <property type="entry name" value="ComA-like_MBL-fold"/>
    <property type="match status" value="1"/>
</dbReference>
<dbReference type="NCBIfam" id="TIGR00361">
    <property type="entry name" value="ComEC_Rec2"/>
    <property type="match status" value="1"/>
</dbReference>
<evidence type="ECO:0000313" key="8">
    <source>
        <dbReference type="EMBL" id="KRK14017.1"/>
    </source>
</evidence>
<evidence type="ECO:0000259" key="7">
    <source>
        <dbReference type="SMART" id="SM00849"/>
    </source>
</evidence>
<dbReference type="PANTHER" id="PTHR30619:SF7">
    <property type="entry name" value="BETA-LACTAMASE DOMAIN PROTEIN"/>
    <property type="match status" value="1"/>
</dbReference>
<feature type="domain" description="Metallo-beta-lactamase" evidence="7">
    <location>
        <begin position="485"/>
        <end position="692"/>
    </location>
</feature>
<dbReference type="NCBIfam" id="TIGR00360">
    <property type="entry name" value="ComEC_N-term"/>
    <property type="match status" value="1"/>
</dbReference>
<name>A0A0R1F342_9LACO</name>
<dbReference type="InterPro" id="IPR035681">
    <property type="entry name" value="ComA-like_MBL"/>
</dbReference>
<keyword evidence="3 6" id="KW-0812">Transmembrane</keyword>
<evidence type="ECO:0000256" key="4">
    <source>
        <dbReference type="ARBA" id="ARBA00022989"/>
    </source>
</evidence>
<evidence type="ECO:0000256" key="5">
    <source>
        <dbReference type="ARBA" id="ARBA00023136"/>
    </source>
</evidence>
<dbReference type="AlphaFoldDB" id="A0A0R1F342"/>
<dbReference type="GO" id="GO:0030420">
    <property type="term" value="P:establishment of competence for transformation"/>
    <property type="evidence" value="ECO:0007669"/>
    <property type="project" value="InterPro"/>
</dbReference>
<dbReference type="eggNOG" id="COG0658">
    <property type="taxonomic scope" value="Bacteria"/>
</dbReference>
<evidence type="ECO:0000256" key="2">
    <source>
        <dbReference type="ARBA" id="ARBA00022475"/>
    </source>
</evidence>
<keyword evidence="2" id="KW-1003">Cell membrane</keyword>
<dbReference type="InterPro" id="IPR036866">
    <property type="entry name" value="RibonucZ/Hydroxyglut_hydro"/>
</dbReference>
<gene>
    <name evidence="8" type="ORF">FD22_GL000289</name>
</gene>
<dbReference type="InterPro" id="IPR052159">
    <property type="entry name" value="Competence_DNA_uptake"/>
</dbReference>